<proteinExistence type="predicted"/>
<gene>
    <name evidence="1" type="ORF">METZ01_LOCUS427447</name>
</gene>
<dbReference type="InterPro" id="IPR011335">
    <property type="entry name" value="Restrct_endonuc-II-like"/>
</dbReference>
<dbReference type="EMBL" id="UINC01170516">
    <property type="protein sequence ID" value="SVD74593.1"/>
    <property type="molecule type" value="Genomic_DNA"/>
</dbReference>
<reference evidence="1" key="1">
    <citation type="submission" date="2018-05" db="EMBL/GenBank/DDBJ databases">
        <authorList>
            <person name="Lanie J.A."/>
            <person name="Ng W.-L."/>
            <person name="Kazmierczak K.M."/>
            <person name="Andrzejewski T.M."/>
            <person name="Davidsen T.M."/>
            <person name="Wayne K.J."/>
            <person name="Tettelin H."/>
            <person name="Glass J.I."/>
            <person name="Rusch D."/>
            <person name="Podicherti R."/>
            <person name="Tsui H.-C.T."/>
            <person name="Winkler M.E."/>
        </authorList>
    </citation>
    <scope>NUCLEOTIDE SEQUENCE</scope>
</reference>
<feature type="non-terminal residue" evidence="1">
    <location>
        <position position="1"/>
    </location>
</feature>
<sequence length="53" mass="6239">VHRHKNCRDGRIPKSRKNYWKPKLLANVDRDKKNIKKLKKKWLEGNGGLGVCN</sequence>
<dbReference type="SUPFAM" id="SSF52980">
    <property type="entry name" value="Restriction endonuclease-like"/>
    <property type="match status" value="1"/>
</dbReference>
<feature type="non-terminal residue" evidence="1">
    <location>
        <position position="53"/>
    </location>
</feature>
<accession>A0A382XUD0</accession>
<organism evidence="1">
    <name type="scientific">marine metagenome</name>
    <dbReference type="NCBI Taxonomy" id="408172"/>
    <lineage>
        <taxon>unclassified sequences</taxon>
        <taxon>metagenomes</taxon>
        <taxon>ecological metagenomes</taxon>
    </lineage>
</organism>
<name>A0A382XUD0_9ZZZZ</name>
<dbReference type="AlphaFoldDB" id="A0A382XUD0"/>
<evidence type="ECO:0000313" key="1">
    <source>
        <dbReference type="EMBL" id="SVD74593.1"/>
    </source>
</evidence>
<dbReference type="Gene3D" id="3.40.960.10">
    <property type="entry name" value="VSR Endonuclease"/>
    <property type="match status" value="1"/>
</dbReference>
<protein>
    <submittedName>
        <fullName evidence="1">Uncharacterized protein</fullName>
    </submittedName>
</protein>